<protein>
    <submittedName>
        <fullName evidence="1">Uncharacterized protein</fullName>
    </submittedName>
</protein>
<dbReference type="EMBL" id="JABVXQ010000005">
    <property type="protein sequence ID" value="KAF6109498.1"/>
    <property type="molecule type" value="Genomic_DNA"/>
</dbReference>
<dbReference type="AlphaFoldDB" id="A0A834AEG3"/>
<organism evidence="1 2">
    <name type="scientific">Phyllostomus discolor</name>
    <name type="common">pale spear-nosed bat</name>
    <dbReference type="NCBI Taxonomy" id="89673"/>
    <lineage>
        <taxon>Eukaryota</taxon>
        <taxon>Metazoa</taxon>
        <taxon>Chordata</taxon>
        <taxon>Craniata</taxon>
        <taxon>Vertebrata</taxon>
        <taxon>Euteleostomi</taxon>
        <taxon>Mammalia</taxon>
        <taxon>Eutheria</taxon>
        <taxon>Laurasiatheria</taxon>
        <taxon>Chiroptera</taxon>
        <taxon>Yangochiroptera</taxon>
        <taxon>Phyllostomidae</taxon>
        <taxon>Phyllostominae</taxon>
        <taxon>Phyllostomus</taxon>
    </lineage>
</organism>
<proteinExistence type="predicted"/>
<name>A0A834AEG3_9CHIR</name>
<dbReference type="Proteomes" id="UP000664940">
    <property type="component" value="Unassembled WGS sequence"/>
</dbReference>
<reference evidence="1 2" key="1">
    <citation type="journal article" date="2020" name="Nature">
        <title>Six reference-quality genomes reveal evolution of bat adaptations.</title>
        <authorList>
            <person name="Jebb D."/>
            <person name="Huang Z."/>
            <person name="Pippel M."/>
            <person name="Hughes G.M."/>
            <person name="Lavrichenko K."/>
            <person name="Devanna P."/>
            <person name="Winkler S."/>
            <person name="Jermiin L.S."/>
            <person name="Skirmuntt E.C."/>
            <person name="Katzourakis A."/>
            <person name="Burkitt-Gray L."/>
            <person name="Ray D.A."/>
            <person name="Sullivan K.A.M."/>
            <person name="Roscito J.G."/>
            <person name="Kirilenko B.M."/>
            <person name="Davalos L.M."/>
            <person name="Corthals A.P."/>
            <person name="Power M.L."/>
            <person name="Jones G."/>
            <person name="Ransome R.D."/>
            <person name="Dechmann D.K.N."/>
            <person name="Locatelli A.G."/>
            <person name="Puechmaille S.J."/>
            <person name="Fedrigo O."/>
            <person name="Jarvis E.D."/>
            <person name="Hiller M."/>
            <person name="Vernes S.C."/>
            <person name="Myers E.W."/>
            <person name="Teeling E.C."/>
        </authorList>
    </citation>
    <scope>NUCLEOTIDE SEQUENCE [LARGE SCALE GENOMIC DNA]</scope>
    <source>
        <strain evidence="1">Bat1K_MPI-CBG_1</strain>
    </source>
</reference>
<evidence type="ECO:0000313" key="1">
    <source>
        <dbReference type="EMBL" id="KAF6109498.1"/>
    </source>
</evidence>
<gene>
    <name evidence="1" type="ORF">HJG60_010771</name>
</gene>
<sequence>MGHTWYSRSFHEHNNVQKCHVCLHPSEILVTALMKSTCLQCNELLSFLLIQTTVWPKEMHPDQGHPRTSLFIHGHTCTRAHTHRYTQAHVHTQLQDGGWEEGHETDLSGRPILLSTIQLGELNAPSFGSLRSQRKKCMCHRVTA</sequence>
<comment type="caution">
    <text evidence="1">The sequence shown here is derived from an EMBL/GenBank/DDBJ whole genome shotgun (WGS) entry which is preliminary data.</text>
</comment>
<evidence type="ECO:0000313" key="2">
    <source>
        <dbReference type="Proteomes" id="UP000664940"/>
    </source>
</evidence>
<accession>A0A834AEG3</accession>